<organism evidence="2 3">
    <name type="scientific">Cocos nucifera</name>
    <name type="common">Coconut palm</name>
    <dbReference type="NCBI Taxonomy" id="13894"/>
    <lineage>
        <taxon>Eukaryota</taxon>
        <taxon>Viridiplantae</taxon>
        <taxon>Streptophyta</taxon>
        <taxon>Embryophyta</taxon>
        <taxon>Tracheophyta</taxon>
        <taxon>Spermatophyta</taxon>
        <taxon>Magnoliopsida</taxon>
        <taxon>Liliopsida</taxon>
        <taxon>Arecaceae</taxon>
        <taxon>Arecoideae</taxon>
        <taxon>Cocoseae</taxon>
        <taxon>Attaleinae</taxon>
        <taxon>Cocos</taxon>
    </lineage>
</organism>
<evidence type="ECO:0000313" key="2">
    <source>
        <dbReference type="EMBL" id="KAG1354344.1"/>
    </source>
</evidence>
<feature type="compositionally biased region" description="Basic and acidic residues" evidence="1">
    <location>
        <begin position="294"/>
        <end position="313"/>
    </location>
</feature>
<feature type="compositionally biased region" description="Basic and acidic residues" evidence="1">
    <location>
        <begin position="156"/>
        <end position="170"/>
    </location>
</feature>
<evidence type="ECO:0000256" key="1">
    <source>
        <dbReference type="SAM" id="MobiDB-lite"/>
    </source>
</evidence>
<feature type="compositionally biased region" description="Low complexity" evidence="1">
    <location>
        <begin position="180"/>
        <end position="192"/>
    </location>
</feature>
<accession>A0A8K0IF83</accession>
<sequence>MDCVARRTRSRRALSGGAWLEATPCLRGRAAAAHSSGDGVSGSSSAGGGQEGAGISDSPAGLGFHERSDTSVGAPGLEVIVLDDDGEEDDGGREIGGDCKKGASWKGNRGRRSSRKFTYVDEAVDLGAQPRPPGFWKGGESGSSSDRKAVIAVSDLKSDDSEATVEDRTRSKSGSNDVKSASWSGSDAASGGLNACEHEAREGEMLEVNVADRKLEAKEACDAGGEREIHEIEHCNGEVEVLENNDANVEEKDQEFEVDEGGTHELHEPDIKFGSQESQQTGKQGVSHNLADTSGERKDREFEIGDRKNHEVCAPDVEFGAQESQQTGKERGNHNLADANGERKYQDVGVDEGKTHEVHEPKVEFEAQEYQESGRKDGSNILADAEGRMDVLEINDADEEEDAEVGSDKRSGQEVKYLVTTSCVARRTRSRMGKQRRVSYTQYFKVELPDDSEDEEDGEEVEEEDDSCYESDNAEAENTRIMSGGGQKECGEDGQSYKVKPDVRSFSGEDPASGSMAVAHHARSCFDSEPHKKKPEVEFADNPVCINVDESDSEDKFGFSSGTDNGKGSGRKNRIKSGGGGNWREGSRREGPWLGKAKKRKRLQSLKNTRLFNLLVDTICNEQEKLTENLVSPKEQSSPSNVKPSCNKDIFPCIFSFADEDDKPVEKSDFEKVLDELWADLEFALESNNIGTYNNDEHLKILYSL</sequence>
<feature type="region of interest" description="Disordered" evidence="1">
    <location>
        <begin position="444"/>
        <end position="514"/>
    </location>
</feature>
<reference evidence="2" key="1">
    <citation type="journal article" date="2017" name="Gigascience">
        <title>The genome draft of coconut (Cocos nucifera).</title>
        <authorList>
            <person name="Xiao Y."/>
            <person name="Xu P."/>
            <person name="Fan H."/>
            <person name="Baudouin L."/>
            <person name="Xia W."/>
            <person name="Bocs S."/>
            <person name="Xu J."/>
            <person name="Li Q."/>
            <person name="Guo A."/>
            <person name="Zhou L."/>
            <person name="Li J."/>
            <person name="Wu Y."/>
            <person name="Ma Z."/>
            <person name="Armero A."/>
            <person name="Issali A.E."/>
            <person name="Liu N."/>
            <person name="Peng M."/>
            <person name="Yang Y."/>
        </authorList>
    </citation>
    <scope>NUCLEOTIDE SEQUENCE</scope>
    <source>
        <tissue evidence="2">Spear leaf of Hainan Tall coconut</tissue>
    </source>
</reference>
<comment type="caution">
    <text evidence="2">The sequence shown here is derived from an EMBL/GenBank/DDBJ whole genome shotgun (WGS) entry which is preliminary data.</text>
</comment>
<name>A0A8K0IF83_COCNU</name>
<gene>
    <name evidence="2" type="ORF">COCNU_07G004560</name>
</gene>
<feature type="compositionally biased region" description="Low complexity" evidence="1">
    <location>
        <begin position="32"/>
        <end position="44"/>
    </location>
</feature>
<dbReference type="Proteomes" id="UP000797356">
    <property type="component" value="Chromosome 7"/>
</dbReference>
<feature type="compositionally biased region" description="Acidic residues" evidence="1">
    <location>
        <begin position="449"/>
        <end position="475"/>
    </location>
</feature>
<keyword evidence="3" id="KW-1185">Reference proteome</keyword>
<feature type="compositionally biased region" description="Acidic residues" evidence="1">
    <location>
        <begin position="81"/>
        <end position="91"/>
    </location>
</feature>
<dbReference type="AlphaFoldDB" id="A0A8K0IF83"/>
<feature type="compositionally biased region" description="Polar residues" evidence="1">
    <location>
        <begin position="275"/>
        <end position="292"/>
    </location>
</feature>
<proteinExistence type="predicted"/>
<feature type="compositionally biased region" description="Basic and acidic residues" evidence="1">
    <location>
        <begin position="92"/>
        <end position="101"/>
    </location>
</feature>
<reference evidence="2" key="2">
    <citation type="submission" date="2019-07" db="EMBL/GenBank/DDBJ databases">
        <authorList>
            <person name="Yang Y."/>
            <person name="Bocs S."/>
            <person name="Baudouin L."/>
        </authorList>
    </citation>
    <scope>NUCLEOTIDE SEQUENCE</scope>
    <source>
        <tissue evidence="2">Spear leaf of Hainan Tall coconut</tissue>
    </source>
</reference>
<protein>
    <submittedName>
        <fullName evidence="2">Putative SNF2 domain-containing protein CLASSY 4-like</fullName>
    </submittedName>
</protein>
<feature type="region of interest" description="Disordered" evidence="1">
    <location>
        <begin position="32"/>
        <end position="192"/>
    </location>
</feature>
<feature type="region of interest" description="Disordered" evidence="1">
    <location>
        <begin position="550"/>
        <end position="592"/>
    </location>
</feature>
<feature type="region of interest" description="Disordered" evidence="1">
    <location>
        <begin position="244"/>
        <end position="344"/>
    </location>
</feature>
<evidence type="ECO:0000313" key="3">
    <source>
        <dbReference type="Proteomes" id="UP000797356"/>
    </source>
</evidence>
<feature type="compositionally biased region" description="Basic and acidic residues" evidence="1">
    <location>
        <begin position="261"/>
        <end position="271"/>
    </location>
</feature>
<dbReference type="OrthoDB" id="10689524at2759"/>
<dbReference type="EMBL" id="CM017878">
    <property type="protein sequence ID" value="KAG1354344.1"/>
    <property type="molecule type" value="Genomic_DNA"/>
</dbReference>